<dbReference type="RefSeq" id="WP_191791982.1">
    <property type="nucleotide sequence ID" value="NZ_JACSQE010000015.1"/>
</dbReference>
<evidence type="ECO:0000313" key="9">
    <source>
        <dbReference type="Proteomes" id="UP000633601"/>
    </source>
</evidence>
<dbReference type="GO" id="GO:0009003">
    <property type="term" value="F:signal peptidase activity"/>
    <property type="evidence" value="ECO:0007669"/>
    <property type="project" value="UniProtKB-EC"/>
</dbReference>
<feature type="transmembrane region" description="Helical" evidence="7">
    <location>
        <begin position="139"/>
        <end position="156"/>
    </location>
</feature>
<dbReference type="Proteomes" id="UP000633601">
    <property type="component" value="Unassembled WGS sequence"/>
</dbReference>
<evidence type="ECO:0000313" key="8">
    <source>
        <dbReference type="EMBL" id="MBD8000276.1"/>
    </source>
</evidence>
<feature type="transmembrane region" description="Helical" evidence="7">
    <location>
        <begin position="7"/>
        <end position="29"/>
    </location>
</feature>
<dbReference type="EMBL" id="JACSQE010000015">
    <property type="protein sequence ID" value="MBD8000276.1"/>
    <property type="molecule type" value="Genomic_DNA"/>
</dbReference>
<keyword evidence="3 7" id="KW-1133">Transmembrane helix</keyword>
<accession>A0ABR8V7H2</accession>
<dbReference type="EC" id="3.4.21.89" evidence="5"/>
<keyword evidence="2 7" id="KW-0812">Transmembrane</keyword>
<protein>
    <recommendedName>
        <fullName evidence="5">Signal peptidase I</fullName>
        <ecNumber evidence="5">3.4.21.89</ecNumber>
    </recommendedName>
</protein>
<evidence type="ECO:0000256" key="5">
    <source>
        <dbReference type="NCBIfam" id="TIGR02228"/>
    </source>
</evidence>
<dbReference type="InterPro" id="IPR036286">
    <property type="entry name" value="LexA/Signal_pep-like_sf"/>
</dbReference>
<evidence type="ECO:0000256" key="7">
    <source>
        <dbReference type="SAM" id="Phobius"/>
    </source>
</evidence>
<feature type="region of interest" description="Disordered" evidence="6">
    <location>
        <begin position="160"/>
        <end position="206"/>
    </location>
</feature>
<dbReference type="SUPFAM" id="SSF51306">
    <property type="entry name" value="LexA/Signal peptidase"/>
    <property type="match status" value="1"/>
</dbReference>
<name>A0ABR8V7H2_9CELL</name>
<keyword evidence="4 7" id="KW-0472">Membrane</keyword>
<dbReference type="InterPro" id="IPR001733">
    <property type="entry name" value="Peptidase_S26B"/>
</dbReference>
<evidence type="ECO:0000256" key="1">
    <source>
        <dbReference type="ARBA" id="ARBA00004370"/>
    </source>
</evidence>
<organism evidence="8 9">
    <name type="scientific">Oerskovia gallyi</name>
    <dbReference type="NCBI Taxonomy" id="2762226"/>
    <lineage>
        <taxon>Bacteria</taxon>
        <taxon>Bacillati</taxon>
        <taxon>Actinomycetota</taxon>
        <taxon>Actinomycetes</taxon>
        <taxon>Micrococcales</taxon>
        <taxon>Cellulomonadaceae</taxon>
        <taxon>Oerskovia</taxon>
    </lineage>
</organism>
<evidence type="ECO:0000256" key="2">
    <source>
        <dbReference type="ARBA" id="ARBA00022692"/>
    </source>
</evidence>
<comment type="caution">
    <text evidence="8">The sequence shown here is derived from an EMBL/GenBank/DDBJ whole genome shotgun (WGS) entry which is preliminary data.</text>
</comment>
<gene>
    <name evidence="8" type="ORF">H9640_17130</name>
</gene>
<sequence>MKWLKRIGDAFLTVAAIAGVLGLVLFVGIQTGNLQSLVVVSGSMIPTYEVGDGIVSRRVPASTLEVGDVVSVFTREGVLVTHRVVQVEDGPGAARTLTLRGDNNPVDDPEPYVVEDALVPMVRIPGARDAIEVLRRPTVGIPVVVAACALVGFALMPSSKKRTVRDEDAEDPATSGDPDDGPSGAGGSAVTGAGHVDAPVAPGGDR</sequence>
<keyword evidence="9" id="KW-1185">Reference proteome</keyword>
<dbReference type="NCBIfam" id="TIGR02228">
    <property type="entry name" value="sigpep_I_arch"/>
    <property type="match status" value="1"/>
</dbReference>
<keyword evidence="8" id="KW-0378">Hydrolase</keyword>
<evidence type="ECO:0000256" key="3">
    <source>
        <dbReference type="ARBA" id="ARBA00022989"/>
    </source>
</evidence>
<reference evidence="8 9" key="1">
    <citation type="submission" date="2020-08" db="EMBL/GenBank/DDBJ databases">
        <title>A Genomic Blueprint of the Chicken Gut Microbiome.</title>
        <authorList>
            <person name="Gilroy R."/>
            <person name="Ravi A."/>
            <person name="Getino M."/>
            <person name="Pursley I."/>
            <person name="Horton D.L."/>
            <person name="Alikhan N.-F."/>
            <person name="Baker D."/>
            <person name="Gharbi K."/>
            <person name="Hall N."/>
            <person name="Watson M."/>
            <person name="Adriaenssens E.M."/>
            <person name="Foster-Nyarko E."/>
            <person name="Jarju S."/>
            <person name="Secka A."/>
            <person name="Antonio M."/>
            <person name="Oren A."/>
            <person name="Chaudhuri R."/>
            <person name="La Ragione R.M."/>
            <person name="Hildebrand F."/>
            <person name="Pallen M.J."/>
        </authorList>
    </citation>
    <scope>NUCLEOTIDE SEQUENCE [LARGE SCALE GENOMIC DNA]</scope>
    <source>
        <strain evidence="8 9">Sa2CUA8</strain>
    </source>
</reference>
<proteinExistence type="predicted"/>
<comment type="subcellular location">
    <subcellularLocation>
        <location evidence="1">Membrane</location>
    </subcellularLocation>
</comment>
<dbReference type="CDD" id="cd06530">
    <property type="entry name" value="S26_SPase_I"/>
    <property type="match status" value="1"/>
</dbReference>
<evidence type="ECO:0000256" key="4">
    <source>
        <dbReference type="ARBA" id="ARBA00023136"/>
    </source>
</evidence>
<dbReference type="InterPro" id="IPR019533">
    <property type="entry name" value="Peptidase_S26"/>
</dbReference>
<evidence type="ECO:0000256" key="6">
    <source>
        <dbReference type="SAM" id="MobiDB-lite"/>
    </source>
</evidence>